<dbReference type="GeneID" id="116304825"/>
<protein>
    <submittedName>
        <fullName evidence="4 5">FK506-binding protein 15-like</fullName>
    </submittedName>
</protein>
<feature type="coiled-coil region" evidence="1">
    <location>
        <begin position="37"/>
        <end position="110"/>
    </location>
</feature>
<dbReference type="RefSeq" id="XP_031570475.1">
    <property type="nucleotide sequence ID" value="XM_031714615.1"/>
</dbReference>
<evidence type="ECO:0000313" key="4">
    <source>
        <dbReference type="RefSeq" id="XP_031570474.1"/>
    </source>
</evidence>
<dbReference type="Proteomes" id="UP000515163">
    <property type="component" value="Unplaced"/>
</dbReference>
<dbReference type="RefSeq" id="XP_031570474.1">
    <property type="nucleotide sequence ID" value="XM_031714614.1"/>
</dbReference>
<evidence type="ECO:0000256" key="1">
    <source>
        <dbReference type="SAM" id="Coils"/>
    </source>
</evidence>
<gene>
    <name evidence="4 5 6" type="primary">LOC116304825</name>
</gene>
<feature type="region of interest" description="Disordered" evidence="2">
    <location>
        <begin position="1"/>
        <end position="36"/>
    </location>
</feature>
<evidence type="ECO:0000313" key="5">
    <source>
        <dbReference type="RefSeq" id="XP_031570475.1"/>
    </source>
</evidence>
<feature type="compositionally biased region" description="Basic residues" evidence="2">
    <location>
        <begin position="1"/>
        <end position="10"/>
    </location>
</feature>
<keyword evidence="3" id="KW-1185">Reference proteome</keyword>
<keyword evidence="1" id="KW-0175">Coiled coil</keyword>
<feature type="coiled-coil region" evidence="1">
    <location>
        <begin position="389"/>
        <end position="430"/>
    </location>
</feature>
<proteinExistence type="predicted"/>
<feature type="compositionally biased region" description="Basic and acidic residues" evidence="2">
    <location>
        <begin position="14"/>
        <end position="28"/>
    </location>
</feature>
<sequence length="637" mass="72239">MLKRIRKISKQKASGKEQEEMAKSKDKAAGNSLDDTMTALLSERDSLLEEVKKLKEQLQNENVRYAELKSLKTQQVCALTFKLAKAMRDKERAIEENDSLKQELLDIRSTRQVREESVLENRSESVPLDVVEVKQNSIPLEEPQLYRKINDSDKNIPCEKMSCFIITGEPIHKERCQKGVQEEVKQNLVEKSVVGGEPREPPEDASQGDENSDCSSSDTLSLSQCSFKSDEQNTKKKVMVEFRRIQKELLDVKKNMSMVQGLNERLSRDLQSLVDKKNSHPLVRSQSLRMRKNGSSDFPHDNVDGKRENLFVFPVTETTKKDQAKTTQDASTETEVCGLEQIDGLQKKNESQDERIEQLNQESLEEIPGDGLPVELESADCARSKDGDDKEIQANVIEVRKQLEKAMKELEELRADNKEMKKKINNIAFATDHGDFLRKTTQFTGALLKEMREREQKIERKTSRTTPKVKQPPLSVLGTRLNEITKTVDDMTKPDSTLSSLESVCVTSTVESALMTEPIPRPHSAGLPTTHIFSRQVDAKVKPLPEPKKRRFTTGKLGEPSLAYRHVGLISNDGGLKRLMEPLAKEWRSTETLSPRHSFSGPLGYKDYIQRHIVMSSNAIAKIRDLTPEELNGHIVY</sequence>
<name>A0A6P8ITD4_ACTTE</name>
<evidence type="ECO:0000313" key="3">
    <source>
        <dbReference type="Proteomes" id="UP000515163"/>
    </source>
</evidence>
<accession>A0A6P8ITD4</accession>
<evidence type="ECO:0000256" key="2">
    <source>
        <dbReference type="SAM" id="MobiDB-lite"/>
    </source>
</evidence>
<dbReference type="KEGG" id="aten:116304825"/>
<organism evidence="3 6">
    <name type="scientific">Actinia tenebrosa</name>
    <name type="common">Australian red waratah sea anemone</name>
    <dbReference type="NCBI Taxonomy" id="6105"/>
    <lineage>
        <taxon>Eukaryota</taxon>
        <taxon>Metazoa</taxon>
        <taxon>Cnidaria</taxon>
        <taxon>Anthozoa</taxon>
        <taxon>Hexacorallia</taxon>
        <taxon>Actiniaria</taxon>
        <taxon>Actiniidae</taxon>
        <taxon>Actinia</taxon>
    </lineage>
</organism>
<reference evidence="4 5" key="1">
    <citation type="submission" date="2025-04" db="UniProtKB">
        <authorList>
            <consortium name="RefSeq"/>
        </authorList>
    </citation>
    <scope>IDENTIFICATION</scope>
    <source>
        <tissue evidence="4 5">Tentacle</tissue>
    </source>
</reference>
<dbReference type="RefSeq" id="XP_031570476.1">
    <property type="nucleotide sequence ID" value="XM_031714616.1"/>
</dbReference>
<dbReference type="AlphaFoldDB" id="A0A6P8ITD4"/>
<feature type="region of interest" description="Disordered" evidence="2">
    <location>
        <begin position="189"/>
        <end position="219"/>
    </location>
</feature>
<evidence type="ECO:0000313" key="6">
    <source>
        <dbReference type="RefSeq" id="XP_031570476.1"/>
    </source>
</evidence>
<dbReference type="OrthoDB" id="5976624at2759"/>